<reference evidence="2 3" key="1">
    <citation type="journal article" date="2012" name="J. Bacteriol.">
        <title>Whole-Genome Sequence of Nocardiopsis alba Strain ATCC BAA-2165, Associated with Honeybees.</title>
        <authorList>
            <person name="Qiao J."/>
            <person name="Chen L."/>
            <person name="Li Y."/>
            <person name="Wang J."/>
            <person name="Zhang W."/>
            <person name="Chen S."/>
        </authorList>
    </citation>
    <scope>NUCLEOTIDE SEQUENCE [LARGE SCALE GENOMIC DNA]</scope>
    <source>
        <strain evidence="3">ATCC BAA-2165 / BE74</strain>
    </source>
</reference>
<evidence type="ECO:0000256" key="1">
    <source>
        <dbReference type="SAM" id="MobiDB-lite"/>
    </source>
</evidence>
<feature type="region of interest" description="Disordered" evidence="1">
    <location>
        <begin position="1"/>
        <end position="89"/>
    </location>
</feature>
<dbReference type="KEGG" id="nal:B005_1390"/>
<proteinExistence type="predicted"/>
<sequence>MRRRWGWVPPEHRGAVCSRVLHPTPDPPPAPERIPDLWTTGRERRAAAPTRTSPRPNGSPTVPDKASPVGLRRTSNTHRPRMATGRPSE</sequence>
<evidence type="ECO:0000313" key="2">
    <source>
        <dbReference type="EMBL" id="AFR08799.1"/>
    </source>
</evidence>
<dbReference type="Proteomes" id="UP000003779">
    <property type="component" value="Chromosome"/>
</dbReference>
<protein>
    <submittedName>
        <fullName evidence="2">Uncharacterized protein</fullName>
    </submittedName>
</protein>
<dbReference type="EMBL" id="CP003788">
    <property type="protein sequence ID" value="AFR08799.1"/>
    <property type="molecule type" value="Genomic_DNA"/>
</dbReference>
<evidence type="ECO:0000313" key="3">
    <source>
        <dbReference type="Proteomes" id="UP000003779"/>
    </source>
</evidence>
<dbReference type="HOGENOM" id="CLU_2451641_0_0_11"/>
<gene>
    <name evidence="2" type="ordered locus">B005_1390</name>
</gene>
<reference evidence="3" key="2">
    <citation type="submission" date="2012-08" db="EMBL/GenBank/DDBJ databases">
        <title>Whole-genome sequence of Nocardiopsis alba strain ATCC BAA-2165 associated with honeybees.</title>
        <authorList>
            <person name="Qiao J."/>
            <person name="Chen L."/>
            <person name="Li Y."/>
            <person name="Wang J."/>
            <person name="Zhang W."/>
            <person name="Chen S."/>
        </authorList>
    </citation>
    <scope>NUCLEOTIDE SEQUENCE [LARGE SCALE GENOMIC DNA]</scope>
    <source>
        <strain evidence="3">ATCC BAA-2165 / BE74</strain>
    </source>
</reference>
<dbReference type="AlphaFoldDB" id="J7LD88"/>
<dbReference type="PATRIC" id="fig|1205910.3.peg.1318"/>
<organism evidence="2 3">
    <name type="scientific">Nocardiopsis alba (strain ATCC BAA-2165 / BE74)</name>
    <dbReference type="NCBI Taxonomy" id="1205910"/>
    <lineage>
        <taxon>Bacteria</taxon>
        <taxon>Bacillati</taxon>
        <taxon>Actinomycetota</taxon>
        <taxon>Actinomycetes</taxon>
        <taxon>Streptosporangiales</taxon>
        <taxon>Nocardiopsidaceae</taxon>
        <taxon>Nocardiopsis</taxon>
    </lineage>
</organism>
<feature type="compositionally biased region" description="Low complexity" evidence="1">
    <location>
        <begin position="47"/>
        <end position="56"/>
    </location>
</feature>
<dbReference type="STRING" id="1205910.B005_1390"/>
<accession>J7LD88</accession>
<name>J7LD88_NOCAA</name>